<proteinExistence type="predicted"/>
<dbReference type="Proteomes" id="UP000002499">
    <property type="component" value="Unassembled WGS sequence"/>
</dbReference>
<evidence type="ECO:0000313" key="2">
    <source>
        <dbReference type="Proteomes" id="UP000002499"/>
    </source>
</evidence>
<dbReference type="OrthoDB" id="4960298at2759"/>
<dbReference type="OMA" id="FPHTANF"/>
<organism evidence="2">
    <name type="scientific">Metarhizium acridum (strain CQMa 102)</name>
    <dbReference type="NCBI Taxonomy" id="655827"/>
    <lineage>
        <taxon>Eukaryota</taxon>
        <taxon>Fungi</taxon>
        <taxon>Dikarya</taxon>
        <taxon>Ascomycota</taxon>
        <taxon>Pezizomycotina</taxon>
        <taxon>Sordariomycetes</taxon>
        <taxon>Hypocreomycetidae</taxon>
        <taxon>Hypocreales</taxon>
        <taxon>Clavicipitaceae</taxon>
        <taxon>Metarhizium</taxon>
    </lineage>
</organism>
<protein>
    <submittedName>
        <fullName evidence="1">Uncharacterized protein</fullName>
    </submittedName>
</protein>
<sequence>MNVNPYDLTHSFATFHSCYLCGSKITLAAVNLRGEGWKAVAQELKHPSPCQARVPQPLVQPGFCSHAFEADQEARVVHAACWGVVVKLWGKTVFTVAELDGFLDCARNVSPFLPEIPFKETPEQLDITIDHRLDASDLDYEPGNPPNDTLQHWEALQTGIADEGIIPPSLLSISSHELPPRLESFVAHALHHATQVRKSPDANTRFWAEVIGMLANSPAAQFSSSEPDRPSRIAQAVRNLRLGGPNRFPHTANFDTVRANALTILVTLIPIPVEDVATSDVKDGKRARLERPRSIPLADIKPRVPFRLNFYTIRRTYVVDNDNDRGCVLGMKYLRTIEFDEARGAATDLVPTIHALCGVRLIRDKIGVLAVHAKDGPNWLGIWQQDPSIQLSPEMALKPTSSEWPAGFAQGSLVVVADRFDAIPAQDIAVIVSPMIRTMQTAVLALDWLAAKGVVFEASADWQGESRTA</sequence>
<name>E9DXV6_METAQ</name>
<dbReference type="AlphaFoldDB" id="E9DXV6"/>
<accession>E9DXV6</accession>
<keyword evidence="2" id="KW-1185">Reference proteome</keyword>
<dbReference type="EMBL" id="GL698481">
    <property type="protein sequence ID" value="EFY91569.1"/>
    <property type="molecule type" value="Genomic_DNA"/>
</dbReference>
<evidence type="ECO:0000313" key="1">
    <source>
        <dbReference type="EMBL" id="EFY91569.1"/>
    </source>
</evidence>
<dbReference type="HOGENOM" id="CLU_621253_0_0_1"/>
<gene>
    <name evidence="1" type="ORF">MAC_02454</name>
</gene>
<dbReference type="eggNOG" id="ENOG502RMV7">
    <property type="taxonomic scope" value="Eukaryota"/>
</dbReference>
<reference evidence="1 2" key="1">
    <citation type="journal article" date="2011" name="PLoS Genet.">
        <title>Genome sequencing and comparative transcriptomics of the model entomopathogenic fungi Metarhizium anisopliae and M. acridum.</title>
        <authorList>
            <person name="Gao Q."/>
            <person name="Jin K."/>
            <person name="Ying S.H."/>
            <person name="Zhang Y."/>
            <person name="Xiao G."/>
            <person name="Shang Y."/>
            <person name="Duan Z."/>
            <person name="Hu X."/>
            <person name="Xie X.Q."/>
            <person name="Zhou G."/>
            <person name="Peng G."/>
            <person name="Luo Z."/>
            <person name="Huang W."/>
            <person name="Wang B."/>
            <person name="Fang W."/>
            <person name="Wang S."/>
            <person name="Zhong Y."/>
            <person name="Ma L.J."/>
            <person name="St Leger R.J."/>
            <person name="Zhao G.P."/>
            <person name="Pei Y."/>
            <person name="Feng M.G."/>
            <person name="Xia Y."/>
            <person name="Wang C."/>
        </authorList>
    </citation>
    <scope>NUCLEOTIDE SEQUENCE [LARGE SCALE GENOMIC DNA]</scope>
    <source>
        <strain evidence="1 2">CQMa 102</strain>
    </source>
</reference>
<dbReference type="InParanoid" id="E9DXV6"/>